<dbReference type="Gene3D" id="3.20.70.20">
    <property type="match status" value="1"/>
</dbReference>
<keyword evidence="10 13" id="KW-0170">Cobalt</keyword>
<dbReference type="NCBIfam" id="TIGR02504">
    <property type="entry name" value="NrdJ_Z"/>
    <property type="match status" value="1"/>
</dbReference>
<evidence type="ECO:0000256" key="7">
    <source>
        <dbReference type="ARBA" id="ARBA00023002"/>
    </source>
</evidence>
<dbReference type="Proteomes" id="UP000485569">
    <property type="component" value="Unassembled WGS sequence"/>
</dbReference>
<dbReference type="InterPro" id="IPR050862">
    <property type="entry name" value="RdRp_reductase_class-2"/>
</dbReference>
<evidence type="ECO:0000256" key="12">
    <source>
        <dbReference type="PROSITE-ProRule" id="PRU00492"/>
    </source>
</evidence>
<dbReference type="SUPFAM" id="SSF48168">
    <property type="entry name" value="R1 subunit of ribonucleotide reductase, N-terminal domain"/>
    <property type="match status" value="1"/>
</dbReference>
<evidence type="ECO:0000256" key="6">
    <source>
        <dbReference type="ARBA" id="ARBA00022840"/>
    </source>
</evidence>
<keyword evidence="4 13" id="KW-0237">DNA synthesis</keyword>
<keyword evidence="8" id="KW-0215">Deoxyribonucleotide synthesis</keyword>
<evidence type="ECO:0000256" key="1">
    <source>
        <dbReference type="ARBA" id="ARBA00001922"/>
    </source>
</evidence>
<dbReference type="UniPathway" id="UPA00326"/>
<organism evidence="15">
    <name type="scientific">Candidatus Atribacter allofermentans</name>
    <dbReference type="NCBI Taxonomy" id="1852833"/>
    <lineage>
        <taxon>Bacteria</taxon>
        <taxon>Pseudomonadati</taxon>
        <taxon>Atribacterota</taxon>
        <taxon>Atribacteria</taxon>
        <taxon>Atribacterales</taxon>
        <taxon>Atribacteraceae</taxon>
        <taxon>Atribacter</taxon>
    </lineage>
</organism>
<protein>
    <recommendedName>
        <fullName evidence="13">Vitamin B12-dependent ribonucleotide reductase</fullName>
        <ecNumber evidence="13">1.17.4.1</ecNumber>
    </recommendedName>
</protein>
<gene>
    <name evidence="15" type="primary">nrdZ</name>
    <name evidence="15" type="ORF">BWY41_00980</name>
</gene>
<dbReference type="PRINTS" id="PR01183">
    <property type="entry name" value="RIBORDTASEM1"/>
</dbReference>
<keyword evidence="9" id="KW-1015">Disulfide bond</keyword>
<dbReference type="InterPro" id="IPR008926">
    <property type="entry name" value="RNR_R1-su_N"/>
</dbReference>
<evidence type="ECO:0000256" key="2">
    <source>
        <dbReference type="ARBA" id="ARBA00007405"/>
    </source>
</evidence>
<feature type="domain" description="ATP-cone" evidence="14">
    <location>
        <begin position="7"/>
        <end position="99"/>
    </location>
</feature>
<evidence type="ECO:0000256" key="9">
    <source>
        <dbReference type="ARBA" id="ARBA00023157"/>
    </source>
</evidence>
<dbReference type="PANTHER" id="PTHR43371">
    <property type="entry name" value="VITAMIN B12-DEPENDENT RIBONUCLEOTIDE REDUCTASE"/>
    <property type="match status" value="1"/>
</dbReference>
<dbReference type="CDD" id="cd02888">
    <property type="entry name" value="RNR_II_dimer"/>
    <property type="match status" value="1"/>
</dbReference>
<dbReference type="PROSITE" id="PS51161">
    <property type="entry name" value="ATP_CONE"/>
    <property type="match status" value="1"/>
</dbReference>
<evidence type="ECO:0000313" key="15">
    <source>
        <dbReference type="EMBL" id="OQA58771.1"/>
    </source>
</evidence>
<dbReference type="EMBL" id="MWBQ01000066">
    <property type="protein sequence ID" value="OQA58771.1"/>
    <property type="molecule type" value="Genomic_DNA"/>
</dbReference>
<keyword evidence="7 13" id="KW-0560">Oxidoreductase</keyword>
<dbReference type="GO" id="GO:0005524">
    <property type="term" value="F:ATP binding"/>
    <property type="evidence" value="ECO:0007669"/>
    <property type="project" value="UniProtKB-UniRule"/>
</dbReference>
<dbReference type="PANTHER" id="PTHR43371:SF1">
    <property type="entry name" value="RIBONUCLEOSIDE-DIPHOSPHATE REDUCTASE"/>
    <property type="match status" value="1"/>
</dbReference>
<comment type="function">
    <text evidence="13">Catalyzes the reduction of ribonucleotides to deoxyribonucleotides. May function to provide a pool of deoxyribonucleotide precursors for DNA repair during oxygen limitation and/or for immediate growth after restoration of oxygen.</text>
</comment>
<dbReference type="GO" id="GO:0031419">
    <property type="term" value="F:cobalamin binding"/>
    <property type="evidence" value="ECO:0007669"/>
    <property type="project" value="UniProtKB-KW"/>
</dbReference>
<dbReference type="Pfam" id="PF03477">
    <property type="entry name" value="ATP-cone"/>
    <property type="match status" value="1"/>
</dbReference>
<evidence type="ECO:0000256" key="8">
    <source>
        <dbReference type="ARBA" id="ARBA00023116"/>
    </source>
</evidence>
<accession>A0A1V5SX54</accession>
<evidence type="ECO:0000256" key="11">
    <source>
        <dbReference type="ARBA" id="ARBA00047754"/>
    </source>
</evidence>
<keyword evidence="3 13" id="KW-0846">Cobalamin</keyword>
<dbReference type="GO" id="GO:0004748">
    <property type="term" value="F:ribonucleoside-diphosphate reductase activity, thioredoxin disulfide as acceptor"/>
    <property type="evidence" value="ECO:0007669"/>
    <property type="project" value="UniProtKB-EC"/>
</dbReference>
<dbReference type="SUPFAM" id="SSF51998">
    <property type="entry name" value="PFL-like glycyl radical enzymes"/>
    <property type="match status" value="1"/>
</dbReference>
<dbReference type="Pfam" id="PF02867">
    <property type="entry name" value="Ribonuc_red_lgC"/>
    <property type="match status" value="2"/>
</dbReference>
<evidence type="ECO:0000256" key="13">
    <source>
        <dbReference type="RuleBase" id="RU364064"/>
    </source>
</evidence>
<dbReference type="GO" id="GO:0071897">
    <property type="term" value="P:DNA biosynthetic process"/>
    <property type="evidence" value="ECO:0007669"/>
    <property type="project" value="UniProtKB-KW"/>
</dbReference>
<dbReference type="AlphaFoldDB" id="A0A1V5SX54"/>
<evidence type="ECO:0000256" key="10">
    <source>
        <dbReference type="ARBA" id="ARBA00023285"/>
    </source>
</evidence>
<keyword evidence="5 12" id="KW-0547">Nucleotide-binding</keyword>
<dbReference type="EC" id="1.17.4.1" evidence="13"/>
<evidence type="ECO:0000256" key="4">
    <source>
        <dbReference type="ARBA" id="ARBA00022634"/>
    </source>
</evidence>
<comment type="cofactor">
    <cofactor evidence="1 13">
        <name>adenosylcob(III)alamin</name>
        <dbReference type="ChEBI" id="CHEBI:18408"/>
    </cofactor>
</comment>
<keyword evidence="6 12" id="KW-0067">ATP-binding</keyword>
<proteinExistence type="inferred from homology"/>
<evidence type="ECO:0000259" key="14">
    <source>
        <dbReference type="PROSITE" id="PS51161"/>
    </source>
</evidence>
<dbReference type="InterPro" id="IPR013509">
    <property type="entry name" value="RNR_lsu_N"/>
</dbReference>
<name>A0A1V5SX54_9BACT</name>
<sequence length="681" mass="76241">MVKDSFSQVKKRDGSIEPFTIKKIIRAIEQALLATGFYQPGKAEGLAHEVIENLSINRERPIPLVEEIQDEVERVLMSHSLLQVAKAYILYREKRREIREAKWKLFGIHDDLKLSFNAIQVLKERYLVKNEEGEVQETPKAMMKRVARAVAEADRLYGQDVSESYEKFYHLLTSLEFLPNSPTLMNAGTPLGQLSACFVLPVEDSIEGIFNTLRDMAIIHKSGGGTGFNFSQLRPKGDRVSSTGGRASGPVSFMRIFDTATDVVKQGGRRRGANMGILRFNHPDVREFIRAKNQAGFLENFNLSVAISDEEMERVHQGEKIDLIDPHLRKAVSTINARELFDLIVESAWKSGEPGIVFLDEINRNNPTPSLGSLEATNPCGEVPLLPYESCNLGSINLSKMSADGKIDYQKLQRVVFDAVHFLDNIIDINRYPLPMVEKIVKANRKIGLGVMGFADLLCKLGISYHSEQALQIAEQLITFITSEAKMASKKLAEKRGVFPNYPKSIPATKNLPLRNATLISIAPTGTISLIAGCSSGIEPYFALIYRRYVLENTELIEINPLLEEKLKALKIEEKIRKSIWEKGSLKDIDGIPEHLHSLFLTALEIPPTFQVQIQAVFQKQVDNAVSKTINLPTDATLEDVGQAYFLAHQLGCKGITVYRYQSRESQVLYLGSGAKECENC</sequence>
<dbReference type="Pfam" id="PF00317">
    <property type="entry name" value="Ribonuc_red_lgN"/>
    <property type="match status" value="1"/>
</dbReference>
<comment type="caution">
    <text evidence="15">The sequence shown here is derived from an EMBL/GenBank/DDBJ whole genome shotgun (WGS) entry which is preliminary data.</text>
</comment>
<dbReference type="InterPro" id="IPR005144">
    <property type="entry name" value="ATP-cone_dom"/>
</dbReference>
<dbReference type="InterPro" id="IPR013344">
    <property type="entry name" value="RNR_NrdJ/NrdZ"/>
</dbReference>
<evidence type="ECO:0000256" key="3">
    <source>
        <dbReference type="ARBA" id="ARBA00022628"/>
    </source>
</evidence>
<comment type="catalytic activity">
    <reaction evidence="11 13">
        <text>a 2'-deoxyribonucleoside 5'-diphosphate + [thioredoxin]-disulfide + H2O = a ribonucleoside 5'-diphosphate + [thioredoxin]-dithiol</text>
        <dbReference type="Rhea" id="RHEA:23252"/>
        <dbReference type="Rhea" id="RHEA-COMP:10698"/>
        <dbReference type="Rhea" id="RHEA-COMP:10700"/>
        <dbReference type="ChEBI" id="CHEBI:15377"/>
        <dbReference type="ChEBI" id="CHEBI:29950"/>
        <dbReference type="ChEBI" id="CHEBI:50058"/>
        <dbReference type="ChEBI" id="CHEBI:57930"/>
        <dbReference type="ChEBI" id="CHEBI:73316"/>
        <dbReference type="EC" id="1.17.4.1"/>
    </reaction>
</comment>
<dbReference type="GO" id="GO:0009263">
    <property type="term" value="P:deoxyribonucleotide biosynthetic process"/>
    <property type="evidence" value="ECO:0007669"/>
    <property type="project" value="UniProtKB-KW"/>
</dbReference>
<dbReference type="InterPro" id="IPR000788">
    <property type="entry name" value="RNR_lg_C"/>
</dbReference>
<reference evidence="15" key="1">
    <citation type="submission" date="2017-02" db="EMBL/GenBank/DDBJ databases">
        <title>Delving into the versatile metabolic prowess of the omnipresent phylum Bacteroidetes.</title>
        <authorList>
            <person name="Nobu M.K."/>
            <person name="Mei R."/>
            <person name="Narihiro T."/>
            <person name="Kuroda K."/>
            <person name="Liu W.-T."/>
        </authorList>
    </citation>
    <scope>NUCLEOTIDE SEQUENCE</scope>
    <source>
        <strain evidence="15">ADurb.Bin276</strain>
    </source>
</reference>
<evidence type="ECO:0000256" key="5">
    <source>
        <dbReference type="ARBA" id="ARBA00022741"/>
    </source>
</evidence>
<comment type="similarity">
    <text evidence="2 13">Belongs to the ribonucleoside diphosphate reductase class-2 family.</text>
</comment>